<dbReference type="OrthoDB" id="2671at2759"/>
<protein>
    <submittedName>
        <fullName evidence="1">Uncharacterized protein</fullName>
    </submittedName>
</protein>
<gene>
    <name evidence="1" type="ORF">AZE42_08852</name>
</gene>
<dbReference type="AlphaFoldDB" id="A0A1J8Q4W4"/>
<accession>A0A1J8Q4W4</accession>
<reference evidence="1 2" key="1">
    <citation type="submission" date="2016-03" db="EMBL/GenBank/DDBJ databases">
        <title>Comparative genomics of the ectomycorrhizal sister species Rhizopogon vinicolor and Rhizopogon vesiculosus (Basidiomycota: Boletales) reveals a divergence of the mating type B locus.</title>
        <authorList>
            <person name="Mujic A.B."/>
            <person name="Kuo A."/>
            <person name="Tritt A."/>
            <person name="Lipzen A."/>
            <person name="Chen C."/>
            <person name="Johnson J."/>
            <person name="Sharma A."/>
            <person name="Barry K."/>
            <person name="Grigoriev I.V."/>
            <person name="Spatafora J.W."/>
        </authorList>
    </citation>
    <scope>NUCLEOTIDE SEQUENCE [LARGE SCALE GENOMIC DNA]</scope>
    <source>
        <strain evidence="1 2">AM-OR11-056</strain>
    </source>
</reference>
<dbReference type="EMBL" id="LVVM01002937">
    <property type="protein sequence ID" value="OJA15695.1"/>
    <property type="molecule type" value="Genomic_DNA"/>
</dbReference>
<organism evidence="1 2">
    <name type="scientific">Rhizopogon vesiculosus</name>
    <dbReference type="NCBI Taxonomy" id="180088"/>
    <lineage>
        <taxon>Eukaryota</taxon>
        <taxon>Fungi</taxon>
        <taxon>Dikarya</taxon>
        <taxon>Basidiomycota</taxon>
        <taxon>Agaricomycotina</taxon>
        <taxon>Agaricomycetes</taxon>
        <taxon>Agaricomycetidae</taxon>
        <taxon>Boletales</taxon>
        <taxon>Suillineae</taxon>
        <taxon>Rhizopogonaceae</taxon>
        <taxon>Rhizopogon</taxon>
    </lineage>
</organism>
<evidence type="ECO:0000313" key="1">
    <source>
        <dbReference type="EMBL" id="OJA15695.1"/>
    </source>
</evidence>
<comment type="caution">
    <text evidence="1">The sequence shown here is derived from an EMBL/GenBank/DDBJ whole genome shotgun (WGS) entry which is preliminary data.</text>
</comment>
<sequence>MYYEHCFTSDPNLYTQTTFRPFCLLCRRHLHASDRISHNYFFAQTTKKEHGYDNVKTSNGVLDTNTTISTSVISCLAIRRPRSKVAQCF</sequence>
<keyword evidence="2" id="KW-1185">Reference proteome</keyword>
<dbReference type="Proteomes" id="UP000183567">
    <property type="component" value="Unassembled WGS sequence"/>
</dbReference>
<evidence type="ECO:0000313" key="2">
    <source>
        <dbReference type="Proteomes" id="UP000183567"/>
    </source>
</evidence>
<name>A0A1J8Q4W4_9AGAM</name>
<proteinExistence type="predicted"/>